<dbReference type="AlphaFoldDB" id="A0A1F5SIQ9"/>
<sequence>MFMSFLKRLLAVGSIAIFLNVFCLPMANAQQPFEEFSGLKDTAGEQGANYDTSKVDLINTIGTVLRYVLSLLGVVMLCIVLIGFFIMNSAGGDEEAVNKAKNWIKRGFIGVLIVMAAYFLTIAWVDFFVGAGDAKIFQR</sequence>
<dbReference type="InterPro" id="IPR043993">
    <property type="entry name" value="T4SS_pilin"/>
</dbReference>
<dbReference type="Proteomes" id="UP000178925">
    <property type="component" value="Unassembled WGS sequence"/>
</dbReference>
<feature type="chain" id="PRO_5009521232" evidence="2">
    <location>
        <begin position="30"/>
        <end position="139"/>
    </location>
</feature>
<evidence type="ECO:0000313" key="3">
    <source>
        <dbReference type="EMBL" id="OGF26554.1"/>
    </source>
</evidence>
<dbReference type="EMBL" id="MFGC01000045">
    <property type="protein sequence ID" value="OGF26554.1"/>
    <property type="molecule type" value="Genomic_DNA"/>
</dbReference>
<evidence type="ECO:0000313" key="4">
    <source>
        <dbReference type="Proteomes" id="UP000178925"/>
    </source>
</evidence>
<comment type="caution">
    <text evidence="3">The sequence shown here is derived from an EMBL/GenBank/DDBJ whole genome shotgun (WGS) entry which is preliminary data.</text>
</comment>
<keyword evidence="1" id="KW-0812">Transmembrane</keyword>
<keyword evidence="1" id="KW-0472">Membrane</keyword>
<accession>A0A1F5SIQ9</accession>
<dbReference type="STRING" id="1797995.A2242_04075"/>
<evidence type="ECO:0000256" key="1">
    <source>
        <dbReference type="SAM" id="Phobius"/>
    </source>
</evidence>
<feature type="transmembrane region" description="Helical" evidence="1">
    <location>
        <begin position="64"/>
        <end position="87"/>
    </location>
</feature>
<gene>
    <name evidence="3" type="ORF">A2242_04075</name>
</gene>
<name>A0A1F5SIQ9_9BACT</name>
<keyword evidence="1" id="KW-1133">Transmembrane helix</keyword>
<keyword evidence="2" id="KW-0732">Signal</keyword>
<dbReference type="Pfam" id="PF18895">
    <property type="entry name" value="T4SS_pilin"/>
    <property type="match status" value="1"/>
</dbReference>
<feature type="signal peptide" evidence="2">
    <location>
        <begin position="1"/>
        <end position="29"/>
    </location>
</feature>
<organism evidence="3 4">
    <name type="scientific">Candidatus Falkowbacteria bacterium RIFOXYA2_FULL_47_9</name>
    <dbReference type="NCBI Taxonomy" id="1797995"/>
    <lineage>
        <taxon>Bacteria</taxon>
        <taxon>Candidatus Falkowiibacteriota</taxon>
    </lineage>
</organism>
<protein>
    <submittedName>
        <fullName evidence="3">Uncharacterized protein</fullName>
    </submittedName>
</protein>
<evidence type="ECO:0000256" key="2">
    <source>
        <dbReference type="SAM" id="SignalP"/>
    </source>
</evidence>
<proteinExistence type="predicted"/>
<reference evidence="3 4" key="1">
    <citation type="journal article" date="2016" name="Nat. Commun.">
        <title>Thousands of microbial genomes shed light on interconnected biogeochemical processes in an aquifer system.</title>
        <authorList>
            <person name="Anantharaman K."/>
            <person name="Brown C.T."/>
            <person name="Hug L.A."/>
            <person name="Sharon I."/>
            <person name="Castelle C.J."/>
            <person name="Probst A.J."/>
            <person name="Thomas B.C."/>
            <person name="Singh A."/>
            <person name="Wilkins M.J."/>
            <person name="Karaoz U."/>
            <person name="Brodie E.L."/>
            <person name="Williams K.H."/>
            <person name="Hubbard S.S."/>
            <person name="Banfield J.F."/>
        </authorList>
    </citation>
    <scope>NUCLEOTIDE SEQUENCE [LARGE SCALE GENOMIC DNA]</scope>
</reference>
<feature type="transmembrane region" description="Helical" evidence="1">
    <location>
        <begin position="108"/>
        <end position="129"/>
    </location>
</feature>